<dbReference type="Gene3D" id="2.40.420.20">
    <property type="match status" value="1"/>
</dbReference>
<feature type="domain" description="CusB-like beta-barrel" evidence="3">
    <location>
        <begin position="236"/>
        <end position="308"/>
    </location>
</feature>
<dbReference type="PANTHER" id="PTHR30469">
    <property type="entry name" value="MULTIDRUG RESISTANCE PROTEIN MDTA"/>
    <property type="match status" value="1"/>
</dbReference>
<reference evidence="4" key="1">
    <citation type="submission" date="2020-04" db="EMBL/GenBank/DDBJ databases">
        <authorList>
            <person name="Zhang T."/>
        </authorList>
    </citation>
    <scope>NUCLEOTIDE SEQUENCE</scope>
    <source>
        <strain evidence="4">HKST-UBA02</strain>
    </source>
</reference>
<dbReference type="EMBL" id="JAGQHS010000008">
    <property type="protein sequence ID" value="MCA9754746.1"/>
    <property type="molecule type" value="Genomic_DNA"/>
</dbReference>
<evidence type="ECO:0000256" key="1">
    <source>
        <dbReference type="ARBA" id="ARBA00009477"/>
    </source>
</evidence>
<comment type="caution">
    <text evidence="4">The sequence shown here is derived from an EMBL/GenBank/DDBJ whole genome shotgun (WGS) entry which is preliminary data.</text>
</comment>
<dbReference type="PANTHER" id="PTHR30469:SF15">
    <property type="entry name" value="HLYD FAMILY OF SECRETION PROTEINS"/>
    <property type="match status" value="1"/>
</dbReference>
<dbReference type="Gene3D" id="2.40.30.170">
    <property type="match status" value="1"/>
</dbReference>
<dbReference type="NCBIfam" id="TIGR01730">
    <property type="entry name" value="RND_mfp"/>
    <property type="match status" value="1"/>
</dbReference>
<protein>
    <submittedName>
        <fullName evidence="4">Efflux RND transporter periplasmic adaptor subunit</fullName>
    </submittedName>
</protein>
<dbReference type="GO" id="GO:1990281">
    <property type="term" value="C:efflux pump complex"/>
    <property type="evidence" value="ECO:0007669"/>
    <property type="project" value="TreeGrafter"/>
</dbReference>
<dbReference type="GO" id="GO:0015562">
    <property type="term" value="F:efflux transmembrane transporter activity"/>
    <property type="evidence" value="ECO:0007669"/>
    <property type="project" value="TreeGrafter"/>
</dbReference>
<dbReference type="Proteomes" id="UP000739538">
    <property type="component" value="Unassembled WGS sequence"/>
</dbReference>
<dbReference type="Gene3D" id="2.40.50.100">
    <property type="match status" value="2"/>
</dbReference>
<organism evidence="4 5">
    <name type="scientific">Eiseniibacteriota bacterium</name>
    <dbReference type="NCBI Taxonomy" id="2212470"/>
    <lineage>
        <taxon>Bacteria</taxon>
        <taxon>Candidatus Eiseniibacteriota</taxon>
    </lineage>
</organism>
<dbReference type="FunFam" id="2.40.30.170:FF:000010">
    <property type="entry name" value="Efflux RND transporter periplasmic adaptor subunit"/>
    <property type="match status" value="1"/>
</dbReference>
<dbReference type="InterPro" id="IPR058792">
    <property type="entry name" value="Beta-barrel_RND_2"/>
</dbReference>
<evidence type="ECO:0000259" key="2">
    <source>
        <dbReference type="Pfam" id="PF25917"/>
    </source>
</evidence>
<dbReference type="Pfam" id="PF25954">
    <property type="entry name" value="Beta-barrel_RND_2"/>
    <property type="match status" value="1"/>
</dbReference>
<dbReference type="AlphaFoldDB" id="A0A956SBU1"/>
<comment type="similarity">
    <text evidence="1">Belongs to the membrane fusion protein (MFP) (TC 8.A.1) family.</text>
</comment>
<gene>
    <name evidence="4" type="ORF">KDA27_03015</name>
</gene>
<dbReference type="InterPro" id="IPR006143">
    <property type="entry name" value="RND_pump_MFP"/>
</dbReference>
<reference evidence="4" key="2">
    <citation type="journal article" date="2021" name="Microbiome">
        <title>Successional dynamics and alternative stable states in a saline activated sludge microbial community over 9 years.</title>
        <authorList>
            <person name="Wang Y."/>
            <person name="Ye J."/>
            <person name="Ju F."/>
            <person name="Liu L."/>
            <person name="Boyd J.A."/>
            <person name="Deng Y."/>
            <person name="Parks D.H."/>
            <person name="Jiang X."/>
            <person name="Yin X."/>
            <person name="Woodcroft B.J."/>
            <person name="Tyson G.W."/>
            <person name="Hugenholtz P."/>
            <person name="Polz M.F."/>
            <person name="Zhang T."/>
        </authorList>
    </citation>
    <scope>NUCLEOTIDE SEQUENCE</scope>
    <source>
        <strain evidence="4">HKST-UBA02</strain>
    </source>
</reference>
<feature type="domain" description="Multidrug resistance protein MdtA-like barrel-sandwich hybrid" evidence="2">
    <location>
        <begin position="101"/>
        <end position="225"/>
    </location>
</feature>
<evidence type="ECO:0000313" key="4">
    <source>
        <dbReference type="EMBL" id="MCA9754746.1"/>
    </source>
</evidence>
<evidence type="ECO:0000313" key="5">
    <source>
        <dbReference type="Proteomes" id="UP000739538"/>
    </source>
</evidence>
<dbReference type="SUPFAM" id="SSF111369">
    <property type="entry name" value="HlyD-like secretion proteins"/>
    <property type="match status" value="1"/>
</dbReference>
<dbReference type="Pfam" id="PF25917">
    <property type="entry name" value="BSH_RND"/>
    <property type="match status" value="1"/>
</dbReference>
<name>A0A956SBU1_UNCEI</name>
<evidence type="ECO:0000259" key="3">
    <source>
        <dbReference type="Pfam" id="PF25954"/>
    </source>
</evidence>
<dbReference type="InterPro" id="IPR058625">
    <property type="entry name" value="MdtA-like_BSH"/>
</dbReference>
<sequence length="389" mass="42240">MKHRSDTGLVPSRPRLRLLVLFVSFGLLAVFVWRYGLAGPAGNEAEAGDGNAGQSTETNAGTVPEELRARELEPLAVTAIVAKRAPFVLSVYGTGRAEATRRADLSASVGGRVDRVRVIPGADVSRGELLVALDPVPYEITLREADAQRVRADVDYERQLFQDETADEEKRTRVAHLTGRTEAELRVERAQRDLDATKLRAPFSGVVSRVSVQTGERIGAEQAVVSLVSLDRIRIPVEVLESDVPPLRVGGSANVRFAALPGESFVGEIEALGPEIDPETGTGRAYVELDNPDHRIRPGMYAEVLLEAGSYPDRISVPREALLERDRKLLVFRAKAGRAEWTYVETGLETDDRVELLSGVAPGDSVLVEGHLTLAHGAPIKAKTRPDLP</sequence>
<accession>A0A956SBU1</accession>
<proteinExistence type="inferred from homology"/>